<reference evidence="3" key="2">
    <citation type="submission" date="2024-03" db="EMBL/GenBank/DDBJ databases">
        <title>Complete genome sequence of Sporomusa sphaeroides DSM 2875T isolated from mud of the Leine river and Sporomusa ovata DSM 2662T isolated from sugar beet leaf silage.</title>
        <authorList>
            <person name="Boeer T."/>
            <person name="Lueschen A."/>
            <person name="Daniel R."/>
            <person name="Poehlein A."/>
        </authorList>
    </citation>
    <scope>NUCLEOTIDE SEQUENCE</scope>
    <source>
        <strain evidence="3">DSM 2875</strain>
        <plasmid evidence="3">pSSP59</plasmid>
    </source>
</reference>
<evidence type="ECO:0000313" key="4">
    <source>
        <dbReference type="Proteomes" id="UP000186950"/>
    </source>
</evidence>
<dbReference type="EMBL" id="CP146992">
    <property type="protein sequence ID" value="WXA41877.1"/>
    <property type="molecule type" value="Genomic_DNA"/>
</dbReference>
<gene>
    <name evidence="3" type="ORF">SPSPH_046890</name>
    <name evidence="2" type="ORF">SSPH_04339</name>
</gene>
<geneLocation type="plasmid" evidence="3 4">
    <name>pSSP59</name>
</geneLocation>
<keyword evidence="1" id="KW-0812">Transmembrane</keyword>
<dbReference type="EMBL" id="FCOW01000042">
    <property type="protein sequence ID" value="CVK21644.1"/>
    <property type="molecule type" value="Genomic_DNA"/>
</dbReference>
<name>A0A1U7MA17_9FIRM</name>
<dbReference type="Proteomes" id="UP000186950">
    <property type="component" value="Plasmid pSSP59"/>
</dbReference>
<dbReference type="Proteomes" id="UP000245702">
    <property type="component" value="Unassembled WGS sequence"/>
</dbReference>
<reference evidence="2 5" key="1">
    <citation type="submission" date="2016-01" db="EMBL/GenBank/DDBJ databases">
        <authorList>
            <person name="Brown R."/>
        </authorList>
    </citation>
    <scope>NUCLEOTIDE SEQUENCE [LARGE SCALE GENOMIC DNA]</scope>
    <source>
        <strain evidence="2">Sporomusa sphaeroides DSM 2875</strain>
    </source>
</reference>
<feature type="transmembrane region" description="Helical" evidence="1">
    <location>
        <begin position="7"/>
        <end position="27"/>
    </location>
</feature>
<proteinExistence type="predicted"/>
<keyword evidence="5" id="KW-1185">Reference proteome</keyword>
<keyword evidence="1" id="KW-0472">Membrane</keyword>
<sequence>MENISKKISLLGMAGITIYLYYQFAFNESMQDAMSNVVIVVLLYNCLLIIGGNIKHRRSSKADIALCFIAFVMASAGTYWWLQIKGFI</sequence>
<accession>A0A1U7MA17</accession>
<feature type="transmembrane region" description="Helical" evidence="1">
    <location>
        <begin position="64"/>
        <end position="82"/>
    </location>
</feature>
<evidence type="ECO:0000313" key="3">
    <source>
        <dbReference type="EMBL" id="WXA41877.1"/>
    </source>
</evidence>
<evidence type="ECO:0000313" key="2">
    <source>
        <dbReference type="EMBL" id="CVK21644.1"/>
    </source>
</evidence>
<protein>
    <submittedName>
        <fullName evidence="3">Uncharacterized protein</fullName>
    </submittedName>
</protein>
<organism evidence="3 4">
    <name type="scientific">Sporomusa sphaeroides DSM 2875</name>
    <dbReference type="NCBI Taxonomy" id="1337886"/>
    <lineage>
        <taxon>Bacteria</taxon>
        <taxon>Bacillati</taxon>
        <taxon>Bacillota</taxon>
        <taxon>Negativicutes</taxon>
        <taxon>Selenomonadales</taxon>
        <taxon>Sporomusaceae</taxon>
        <taxon>Sporomusa</taxon>
    </lineage>
</organism>
<keyword evidence="3" id="KW-0614">Plasmid</keyword>
<evidence type="ECO:0000256" key="1">
    <source>
        <dbReference type="SAM" id="Phobius"/>
    </source>
</evidence>
<feature type="transmembrane region" description="Helical" evidence="1">
    <location>
        <begin position="33"/>
        <end position="52"/>
    </location>
</feature>
<dbReference type="AlphaFoldDB" id="A0A1U7MA17"/>
<keyword evidence="1" id="KW-1133">Transmembrane helix</keyword>
<evidence type="ECO:0000313" key="5">
    <source>
        <dbReference type="Proteomes" id="UP000245702"/>
    </source>
</evidence>
<dbReference type="KEGG" id="ssph:SPSPH_046890"/>
<dbReference type="RefSeq" id="WP_075758161.1">
    <property type="nucleotide sequence ID" value="NZ_CP146992.1"/>
</dbReference>